<comment type="caution">
    <text evidence="2">The sequence shown here is derived from an EMBL/GenBank/DDBJ whole genome shotgun (WGS) entry which is preliminary data.</text>
</comment>
<organism evidence="2 3">
    <name type="scientific">Cristinia sonorae</name>
    <dbReference type="NCBI Taxonomy" id="1940300"/>
    <lineage>
        <taxon>Eukaryota</taxon>
        <taxon>Fungi</taxon>
        <taxon>Dikarya</taxon>
        <taxon>Basidiomycota</taxon>
        <taxon>Agaricomycotina</taxon>
        <taxon>Agaricomycetes</taxon>
        <taxon>Agaricomycetidae</taxon>
        <taxon>Agaricales</taxon>
        <taxon>Pleurotineae</taxon>
        <taxon>Stephanosporaceae</taxon>
        <taxon>Cristinia</taxon>
    </lineage>
</organism>
<feature type="compositionally biased region" description="Low complexity" evidence="1">
    <location>
        <begin position="56"/>
        <end position="70"/>
    </location>
</feature>
<dbReference type="EMBL" id="JAEVFJ010000003">
    <property type="protein sequence ID" value="KAH8106199.1"/>
    <property type="molecule type" value="Genomic_DNA"/>
</dbReference>
<dbReference type="AlphaFoldDB" id="A0A8K0UWF2"/>
<proteinExistence type="predicted"/>
<feature type="region of interest" description="Disordered" evidence="1">
    <location>
        <begin position="133"/>
        <end position="272"/>
    </location>
</feature>
<reference evidence="2" key="1">
    <citation type="journal article" date="2021" name="New Phytol.">
        <title>Evolutionary innovations through gain and loss of genes in the ectomycorrhizal Boletales.</title>
        <authorList>
            <person name="Wu G."/>
            <person name="Miyauchi S."/>
            <person name="Morin E."/>
            <person name="Kuo A."/>
            <person name="Drula E."/>
            <person name="Varga T."/>
            <person name="Kohler A."/>
            <person name="Feng B."/>
            <person name="Cao Y."/>
            <person name="Lipzen A."/>
            <person name="Daum C."/>
            <person name="Hundley H."/>
            <person name="Pangilinan J."/>
            <person name="Johnson J."/>
            <person name="Barry K."/>
            <person name="LaButti K."/>
            <person name="Ng V."/>
            <person name="Ahrendt S."/>
            <person name="Min B."/>
            <person name="Choi I.G."/>
            <person name="Park H."/>
            <person name="Plett J.M."/>
            <person name="Magnuson J."/>
            <person name="Spatafora J.W."/>
            <person name="Nagy L.G."/>
            <person name="Henrissat B."/>
            <person name="Grigoriev I.V."/>
            <person name="Yang Z.L."/>
            <person name="Xu J."/>
            <person name="Martin F.M."/>
        </authorList>
    </citation>
    <scope>NUCLEOTIDE SEQUENCE</scope>
    <source>
        <strain evidence="2">KKN 215</strain>
    </source>
</reference>
<dbReference type="OrthoDB" id="3269047at2759"/>
<name>A0A8K0UWF2_9AGAR</name>
<feature type="compositionally biased region" description="Polar residues" evidence="1">
    <location>
        <begin position="43"/>
        <end position="55"/>
    </location>
</feature>
<feature type="compositionally biased region" description="Basic and acidic residues" evidence="1">
    <location>
        <begin position="249"/>
        <end position="263"/>
    </location>
</feature>
<protein>
    <submittedName>
        <fullName evidence="2">Uncharacterized protein</fullName>
    </submittedName>
</protein>
<feature type="compositionally biased region" description="Polar residues" evidence="1">
    <location>
        <begin position="214"/>
        <end position="241"/>
    </location>
</feature>
<gene>
    <name evidence="2" type="ORF">BXZ70DRAFT_918593</name>
</gene>
<feature type="region of interest" description="Disordered" evidence="1">
    <location>
        <begin position="285"/>
        <end position="326"/>
    </location>
</feature>
<feature type="compositionally biased region" description="Polar residues" evidence="1">
    <location>
        <begin position="71"/>
        <end position="92"/>
    </location>
</feature>
<evidence type="ECO:0000313" key="3">
    <source>
        <dbReference type="Proteomes" id="UP000813824"/>
    </source>
</evidence>
<feature type="region of interest" description="Disordered" evidence="1">
    <location>
        <begin position="21"/>
        <end position="113"/>
    </location>
</feature>
<evidence type="ECO:0000256" key="1">
    <source>
        <dbReference type="SAM" id="MobiDB-lite"/>
    </source>
</evidence>
<accession>A0A8K0UWF2</accession>
<dbReference type="Proteomes" id="UP000813824">
    <property type="component" value="Unassembled WGS sequence"/>
</dbReference>
<keyword evidence="3" id="KW-1185">Reference proteome</keyword>
<feature type="compositionally biased region" description="Polar residues" evidence="1">
    <location>
        <begin position="286"/>
        <end position="302"/>
    </location>
</feature>
<evidence type="ECO:0000313" key="2">
    <source>
        <dbReference type="EMBL" id="KAH8106199.1"/>
    </source>
</evidence>
<sequence>MAASTKPTTLLSIDLTGGMAHIAQAPPTPTVPAHRIPPHTRTHSTGVSSGGSITFSLLPPASPSRPTSSSHGQMPSVSSRVQGQASLQAPQHTTHHPRNNPRPSSPPPDDASVLTLASSAFGFPGARAGAFGRSGRTSVADDSISHFSHPHGGGDSTSQFLLGDGDADDDRTYEERYTYGDVDASVRALRPRSSRRGSWESEASGWSARLTGAQAGTSVNPKERSILTNGSQKTGARSVQTEDGEADAEDKTKDMHVENESKPAKYGPNASESFKAEVSDNVLVVTPSTDATSPPETPSAASVSAPADKLLETPKGTPLTLDDAPVVPQHLDAASLAQA</sequence>